<comment type="caution">
    <text evidence="2">The sequence shown here is derived from an EMBL/GenBank/DDBJ whole genome shotgun (WGS) entry which is preliminary data.</text>
</comment>
<dbReference type="RefSeq" id="WP_320004306.1">
    <property type="nucleotide sequence ID" value="NZ_JAUHJS010000004.1"/>
</dbReference>
<dbReference type="PANTHER" id="PTHR34387:SF1">
    <property type="entry name" value="PERIPLASMIC IMMUNOGENIC PROTEIN"/>
    <property type="match status" value="1"/>
</dbReference>
<dbReference type="EMBL" id="JAUHJS010000004">
    <property type="protein sequence ID" value="MDN4165776.1"/>
    <property type="molecule type" value="Genomic_DNA"/>
</dbReference>
<dbReference type="PANTHER" id="PTHR34387">
    <property type="entry name" value="SLR1258 PROTEIN"/>
    <property type="match status" value="1"/>
</dbReference>
<proteinExistence type="predicted"/>
<sequence length="229" mass="25045">MRTVFLVALVLGIFGTALAQPSVLPPSISVVGEGKVKVNPDYVIISLGVDSEKMSAEEAKKANDAAIKRLLALSKEFKVQEKDSKTEYVNLSSYYKYEEKVTVYRASQTVHITLRDLSSYDAFVTKVVAEGVNRINHIEFKSNKEESLQAEARVLAVKNAQEKAKAMAEALGQQIGKAIYIEENGAAMPVPMYERANKMMMADSGEGGSSLAPGEIIITYSVSVRFVLQ</sequence>
<dbReference type="InterPro" id="IPR052022">
    <property type="entry name" value="26kDa_periplasmic_antigen"/>
</dbReference>
<dbReference type="Gene3D" id="3.30.70.2970">
    <property type="entry name" value="Protein of unknown function (DUF541), domain 2"/>
    <property type="match status" value="1"/>
</dbReference>
<gene>
    <name evidence="2" type="ORF">QWY31_09695</name>
</gene>
<name>A0ABT8F6B6_9BACT</name>
<protein>
    <submittedName>
        <fullName evidence="2">SIMPL domain-containing protein</fullName>
    </submittedName>
</protein>
<dbReference type="Proteomes" id="UP001168552">
    <property type="component" value="Unassembled WGS sequence"/>
</dbReference>
<organism evidence="2 3">
    <name type="scientific">Shiella aurantiaca</name>
    <dbReference type="NCBI Taxonomy" id="3058365"/>
    <lineage>
        <taxon>Bacteria</taxon>
        <taxon>Pseudomonadati</taxon>
        <taxon>Bacteroidota</taxon>
        <taxon>Cytophagia</taxon>
        <taxon>Cytophagales</taxon>
        <taxon>Shiellaceae</taxon>
        <taxon>Shiella</taxon>
    </lineage>
</organism>
<dbReference type="Pfam" id="PF04402">
    <property type="entry name" value="SIMPL"/>
    <property type="match status" value="1"/>
</dbReference>
<keyword evidence="1" id="KW-0732">Signal</keyword>
<evidence type="ECO:0000256" key="1">
    <source>
        <dbReference type="SAM" id="SignalP"/>
    </source>
</evidence>
<evidence type="ECO:0000313" key="2">
    <source>
        <dbReference type="EMBL" id="MDN4165776.1"/>
    </source>
</evidence>
<feature type="chain" id="PRO_5046902941" evidence="1">
    <location>
        <begin position="20"/>
        <end position="229"/>
    </location>
</feature>
<evidence type="ECO:0000313" key="3">
    <source>
        <dbReference type="Proteomes" id="UP001168552"/>
    </source>
</evidence>
<keyword evidence="3" id="KW-1185">Reference proteome</keyword>
<accession>A0ABT8F6B6</accession>
<dbReference type="InterPro" id="IPR007497">
    <property type="entry name" value="SIMPL/DUF541"/>
</dbReference>
<reference evidence="2" key="1">
    <citation type="submission" date="2023-06" db="EMBL/GenBank/DDBJ databases">
        <title>Cytophagales bacterium Strain LB-30, isolated from soil.</title>
        <authorList>
            <person name="Liu B."/>
        </authorList>
    </citation>
    <scope>NUCLEOTIDE SEQUENCE</scope>
    <source>
        <strain evidence="2">LB-30</strain>
    </source>
</reference>
<feature type="signal peptide" evidence="1">
    <location>
        <begin position="1"/>
        <end position="19"/>
    </location>
</feature>
<dbReference type="Gene3D" id="3.30.110.170">
    <property type="entry name" value="Protein of unknown function (DUF541), domain 1"/>
    <property type="match status" value="1"/>
</dbReference>